<sequence>MKSSDGIAIVGIALALALFTVLPDNVAAVNKFAQAHGFLMSFLKFAILGTAGEMVALRITTKKYIQPGFGVLPRALMWGVIGLLIHTAFTVYASGTPVFLKQAGFSIAPDDLVNGSFLVRLGVAFSISTLMNILFAPLFMLAHGVVSMHIEKTGGTLRGLFSPLPVSHLLDEIDWNMLWGFVFRKTIPFFWIPAHTVTFMLPPELRVLFAAALGVVLGVILAFASLKSVPATT</sequence>
<name>A0A6P1ZHT8_9BACT</name>
<proteinExistence type="predicted"/>
<dbReference type="RefSeq" id="WP_144234496.1">
    <property type="nucleotide sequence ID" value="NZ_QMIF01000003.1"/>
</dbReference>
<reference evidence="2 3" key="1">
    <citation type="submission" date="2018-06" db="EMBL/GenBank/DDBJ databases">
        <title>Complete genome of Desulfovibrio marinus P48SEP.</title>
        <authorList>
            <person name="Crispim J.S."/>
            <person name="Vidigal P.M.P."/>
            <person name="Silva L.C.F."/>
            <person name="Araujo L.C."/>
            <person name="Laguardia C.N."/>
            <person name="Dias R.S."/>
            <person name="Sousa M.P."/>
            <person name="Paula S.O."/>
            <person name="Silva C."/>
        </authorList>
    </citation>
    <scope>NUCLEOTIDE SEQUENCE [LARGE SCALE GENOMIC DNA]</scope>
    <source>
        <strain evidence="2 3">P48SEP</strain>
    </source>
</reference>
<dbReference type="Proteomes" id="UP000434052">
    <property type="component" value="Unassembled WGS sequence"/>
</dbReference>
<dbReference type="EMBL" id="QMIF01000003">
    <property type="protein sequence ID" value="TVM34892.1"/>
    <property type="molecule type" value="Genomic_DNA"/>
</dbReference>
<feature type="transmembrane region" description="Helical" evidence="1">
    <location>
        <begin position="38"/>
        <end position="59"/>
    </location>
</feature>
<gene>
    <name evidence="2" type="ORF">DQK91_05640</name>
</gene>
<evidence type="ECO:0000313" key="2">
    <source>
        <dbReference type="EMBL" id="TVM34892.1"/>
    </source>
</evidence>
<feature type="transmembrane region" description="Helical" evidence="1">
    <location>
        <begin position="71"/>
        <end position="93"/>
    </location>
</feature>
<feature type="transmembrane region" description="Helical" evidence="1">
    <location>
        <begin position="207"/>
        <end position="226"/>
    </location>
</feature>
<protein>
    <recommendedName>
        <fullName evidence="4">Mpv17 / PMP22 family protein</fullName>
    </recommendedName>
</protein>
<accession>A0A6P1ZHT8</accession>
<keyword evidence="1" id="KW-1133">Transmembrane helix</keyword>
<keyword evidence="1" id="KW-0812">Transmembrane</keyword>
<evidence type="ECO:0000256" key="1">
    <source>
        <dbReference type="SAM" id="Phobius"/>
    </source>
</evidence>
<dbReference type="AlphaFoldDB" id="A0A6P1ZHT8"/>
<comment type="caution">
    <text evidence="2">The sequence shown here is derived from an EMBL/GenBank/DDBJ whole genome shotgun (WGS) entry which is preliminary data.</text>
</comment>
<evidence type="ECO:0000313" key="3">
    <source>
        <dbReference type="Proteomes" id="UP000434052"/>
    </source>
</evidence>
<feature type="transmembrane region" description="Helical" evidence="1">
    <location>
        <begin position="117"/>
        <end position="142"/>
    </location>
</feature>
<evidence type="ECO:0008006" key="4">
    <source>
        <dbReference type="Google" id="ProtNLM"/>
    </source>
</evidence>
<keyword evidence="1" id="KW-0472">Membrane</keyword>
<organism evidence="2 3">
    <name type="scientific">Oceanidesulfovibrio marinus</name>
    <dbReference type="NCBI Taxonomy" id="370038"/>
    <lineage>
        <taxon>Bacteria</taxon>
        <taxon>Pseudomonadati</taxon>
        <taxon>Thermodesulfobacteriota</taxon>
        <taxon>Desulfovibrionia</taxon>
        <taxon>Desulfovibrionales</taxon>
        <taxon>Desulfovibrionaceae</taxon>
        <taxon>Oceanidesulfovibrio</taxon>
    </lineage>
</organism>
<dbReference type="OrthoDB" id="1115879at2"/>